<feature type="compositionally biased region" description="Basic residues" evidence="1">
    <location>
        <begin position="34"/>
        <end position="45"/>
    </location>
</feature>
<organism evidence="2 3">
    <name type="scientific">Posidoniimonas corsicana</name>
    <dbReference type="NCBI Taxonomy" id="1938618"/>
    <lineage>
        <taxon>Bacteria</taxon>
        <taxon>Pseudomonadati</taxon>
        <taxon>Planctomycetota</taxon>
        <taxon>Planctomycetia</taxon>
        <taxon>Pirellulales</taxon>
        <taxon>Lacipirellulaceae</taxon>
        <taxon>Posidoniimonas</taxon>
    </lineage>
</organism>
<reference evidence="2 3" key="1">
    <citation type="submission" date="2019-02" db="EMBL/GenBank/DDBJ databases">
        <title>Deep-cultivation of Planctomycetes and their phenomic and genomic characterization uncovers novel biology.</title>
        <authorList>
            <person name="Wiegand S."/>
            <person name="Jogler M."/>
            <person name="Boedeker C."/>
            <person name="Pinto D."/>
            <person name="Vollmers J."/>
            <person name="Rivas-Marin E."/>
            <person name="Kohn T."/>
            <person name="Peeters S.H."/>
            <person name="Heuer A."/>
            <person name="Rast P."/>
            <person name="Oberbeckmann S."/>
            <person name="Bunk B."/>
            <person name="Jeske O."/>
            <person name="Meyerdierks A."/>
            <person name="Storesund J.E."/>
            <person name="Kallscheuer N."/>
            <person name="Luecker S."/>
            <person name="Lage O.M."/>
            <person name="Pohl T."/>
            <person name="Merkel B.J."/>
            <person name="Hornburger P."/>
            <person name="Mueller R.-W."/>
            <person name="Bruemmer F."/>
            <person name="Labrenz M."/>
            <person name="Spormann A.M."/>
            <person name="Op Den Camp H."/>
            <person name="Overmann J."/>
            <person name="Amann R."/>
            <person name="Jetten M.S.M."/>
            <person name="Mascher T."/>
            <person name="Medema M.H."/>
            <person name="Devos D.P."/>
            <person name="Kaster A.-K."/>
            <person name="Ovreas L."/>
            <person name="Rohde M."/>
            <person name="Galperin M.Y."/>
            <person name="Jogler C."/>
        </authorList>
    </citation>
    <scope>NUCLEOTIDE SEQUENCE [LARGE SCALE GENOMIC DNA]</scope>
    <source>
        <strain evidence="2 3">KOR34</strain>
    </source>
</reference>
<dbReference type="AlphaFoldDB" id="A0A5C5VE08"/>
<sequence length="61" mass="7280">MLTYANIEFAYEQHRDTFDAEPDGHPRRKDYSRNRANRPRRRANRRAPLGIAGRRLRRVAS</sequence>
<accession>A0A5C5VE08</accession>
<gene>
    <name evidence="2" type="ORF">KOR34_11350</name>
</gene>
<feature type="compositionally biased region" description="Basic and acidic residues" evidence="1">
    <location>
        <begin position="16"/>
        <end position="33"/>
    </location>
</feature>
<proteinExistence type="predicted"/>
<comment type="caution">
    <text evidence="2">The sequence shown here is derived from an EMBL/GenBank/DDBJ whole genome shotgun (WGS) entry which is preliminary data.</text>
</comment>
<dbReference type="EMBL" id="SIHJ01000001">
    <property type="protein sequence ID" value="TWT36233.1"/>
    <property type="molecule type" value="Genomic_DNA"/>
</dbReference>
<dbReference type="OrthoDB" id="9960624at2"/>
<dbReference type="RefSeq" id="WP_146562979.1">
    <property type="nucleotide sequence ID" value="NZ_SIHJ01000001.1"/>
</dbReference>
<evidence type="ECO:0000313" key="3">
    <source>
        <dbReference type="Proteomes" id="UP000316714"/>
    </source>
</evidence>
<dbReference type="Proteomes" id="UP000316714">
    <property type="component" value="Unassembled WGS sequence"/>
</dbReference>
<name>A0A5C5VE08_9BACT</name>
<evidence type="ECO:0000256" key="1">
    <source>
        <dbReference type="SAM" id="MobiDB-lite"/>
    </source>
</evidence>
<evidence type="ECO:0000313" key="2">
    <source>
        <dbReference type="EMBL" id="TWT36233.1"/>
    </source>
</evidence>
<keyword evidence="3" id="KW-1185">Reference proteome</keyword>
<protein>
    <submittedName>
        <fullName evidence="2">Uncharacterized protein</fullName>
    </submittedName>
</protein>
<feature type="region of interest" description="Disordered" evidence="1">
    <location>
        <begin position="16"/>
        <end position="61"/>
    </location>
</feature>